<organism evidence="1 2">
    <name type="scientific">Paenibacillus cookii</name>
    <dbReference type="NCBI Taxonomy" id="157839"/>
    <lineage>
        <taxon>Bacteria</taxon>
        <taxon>Bacillati</taxon>
        <taxon>Bacillota</taxon>
        <taxon>Bacilli</taxon>
        <taxon>Bacillales</taxon>
        <taxon>Paenibacillaceae</taxon>
        <taxon>Paenibacillus</taxon>
    </lineage>
</organism>
<evidence type="ECO:0000313" key="1">
    <source>
        <dbReference type="EMBL" id="GIO67127.1"/>
    </source>
</evidence>
<gene>
    <name evidence="1" type="ORF">J21TS3_19480</name>
</gene>
<proteinExistence type="predicted"/>
<name>A0ABQ4LV69_9BACL</name>
<keyword evidence="2" id="KW-1185">Reference proteome</keyword>
<evidence type="ECO:0000313" key="2">
    <source>
        <dbReference type="Proteomes" id="UP000680638"/>
    </source>
</evidence>
<dbReference type="Proteomes" id="UP000680638">
    <property type="component" value="Unassembled WGS sequence"/>
</dbReference>
<accession>A0ABQ4LV69</accession>
<protein>
    <recommendedName>
        <fullName evidence="3">Stage III sporulation protein AH</fullName>
    </recommendedName>
</protein>
<reference evidence="1 2" key="1">
    <citation type="submission" date="2021-03" db="EMBL/GenBank/DDBJ databases">
        <title>Antimicrobial resistance genes in bacteria isolated from Japanese honey, and their potential for conferring macrolide and lincosamide resistance in the American foulbrood pathogen Paenibacillus larvae.</title>
        <authorList>
            <person name="Okamoto M."/>
            <person name="Kumagai M."/>
            <person name="Kanamori H."/>
            <person name="Takamatsu D."/>
        </authorList>
    </citation>
    <scope>NUCLEOTIDE SEQUENCE [LARGE SCALE GENOMIC DNA]</scope>
    <source>
        <strain evidence="1 2">J21TS3</strain>
    </source>
</reference>
<dbReference type="RefSeq" id="WP_052147301.1">
    <property type="nucleotide sequence ID" value="NZ_BORW01000007.1"/>
</dbReference>
<dbReference type="EMBL" id="BORW01000007">
    <property type="protein sequence ID" value="GIO67127.1"/>
    <property type="molecule type" value="Genomic_DNA"/>
</dbReference>
<sequence length="146" mass="17108">MIQILEEPIGVTYASLISLAFDVCDEFILVKRDQIGLHPNAEALLDRLQPYVKEMKRQDEWPGTRLLGHYADVYYFGCTEELKALLLHISNRLYQWMQPEMPEDLCFLKNGKAWLINSAHERMSMIDTTDRSEILKIREIEGIMIY</sequence>
<evidence type="ECO:0008006" key="3">
    <source>
        <dbReference type="Google" id="ProtNLM"/>
    </source>
</evidence>
<comment type="caution">
    <text evidence="1">The sequence shown here is derived from an EMBL/GenBank/DDBJ whole genome shotgun (WGS) entry which is preliminary data.</text>
</comment>